<dbReference type="InterPro" id="IPR029063">
    <property type="entry name" value="SAM-dependent_MTases_sf"/>
</dbReference>
<evidence type="ECO:0000313" key="3">
    <source>
        <dbReference type="Proteomes" id="UP000275048"/>
    </source>
</evidence>
<keyword evidence="3" id="KW-1185">Reference proteome</keyword>
<dbReference type="Proteomes" id="UP000275048">
    <property type="component" value="Unassembled WGS sequence"/>
</dbReference>
<gene>
    <name evidence="2" type="ORF">EDM22_04615</name>
</gene>
<comment type="caution">
    <text evidence="2">The sequence shown here is derived from an EMBL/GenBank/DDBJ whole genome shotgun (WGS) entry which is preliminary data.</text>
</comment>
<accession>A0A3M8AJA0</accession>
<reference evidence="2 3" key="1">
    <citation type="submission" date="2018-10" db="EMBL/GenBank/DDBJ databases">
        <title>Isolation, diversity and antibacterial activity of antinobacteria from the wheat rhizosphere soil.</title>
        <authorList>
            <person name="Sun T."/>
        </authorList>
    </citation>
    <scope>NUCLEOTIDE SEQUENCE [LARGE SCALE GENOMIC DNA]</scope>
    <source>
        <strain evidence="2 3">SJ-23</strain>
    </source>
</reference>
<dbReference type="InterPro" id="IPR041698">
    <property type="entry name" value="Methyltransf_25"/>
</dbReference>
<sequence>MDDRDPRLRVAVLGARRGGAARVSPTDAVPGRVRWAVEVLDPRRGERVLDIGSGTGVSVELVLAALGGADAASAPRPAVVAIDRSATAVARIRARAASAVHRGVVDVRASSLAALDPDLGPFDAALSVNVNVFWTTDATPELAALARVLRAGGRMLLAYGIGPVPLADAGHLDGVAAAIATTPWFEVRTRLASEHGSAVLATRTTAPAPAR</sequence>
<dbReference type="Pfam" id="PF13649">
    <property type="entry name" value="Methyltransf_25"/>
    <property type="match status" value="1"/>
</dbReference>
<evidence type="ECO:0000259" key="1">
    <source>
        <dbReference type="Pfam" id="PF13649"/>
    </source>
</evidence>
<protein>
    <submittedName>
        <fullName evidence="2">Class I SAM-dependent methyltransferase</fullName>
    </submittedName>
</protein>
<keyword evidence="2" id="KW-0808">Transferase</keyword>
<organism evidence="2 3">
    <name type="scientific">Agromyces tardus</name>
    <dbReference type="NCBI Taxonomy" id="2583849"/>
    <lineage>
        <taxon>Bacteria</taxon>
        <taxon>Bacillati</taxon>
        <taxon>Actinomycetota</taxon>
        <taxon>Actinomycetes</taxon>
        <taxon>Micrococcales</taxon>
        <taxon>Microbacteriaceae</taxon>
        <taxon>Agromyces</taxon>
    </lineage>
</organism>
<dbReference type="EMBL" id="RHHB01000004">
    <property type="protein sequence ID" value="RNB51316.1"/>
    <property type="molecule type" value="Genomic_DNA"/>
</dbReference>
<dbReference type="GO" id="GO:0008168">
    <property type="term" value="F:methyltransferase activity"/>
    <property type="evidence" value="ECO:0007669"/>
    <property type="project" value="UniProtKB-KW"/>
</dbReference>
<evidence type="ECO:0000313" key="2">
    <source>
        <dbReference type="EMBL" id="RNB51316.1"/>
    </source>
</evidence>
<proteinExistence type="predicted"/>
<feature type="domain" description="Methyltransferase" evidence="1">
    <location>
        <begin position="48"/>
        <end position="153"/>
    </location>
</feature>
<dbReference type="SUPFAM" id="SSF53335">
    <property type="entry name" value="S-adenosyl-L-methionine-dependent methyltransferases"/>
    <property type="match status" value="1"/>
</dbReference>
<name>A0A3M8AJA0_9MICO</name>
<dbReference type="CDD" id="cd02440">
    <property type="entry name" value="AdoMet_MTases"/>
    <property type="match status" value="1"/>
</dbReference>
<dbReference type="AlphaFoldDB" id="A0A3M8AJA0"/>
<keyword evidence="2" id="KW-0489">Methyltransferase</keyword>
<dbReference type="GO" id="GO:0032259">
    <property type="term" value="P:methylation"/>
    <property type="evidence" value="ECO:0007669"/>
    <property type="project" value="UniProtKB-KW"/>
</dbReference>
<dbReference type="OrthoDB" id="4571118at2"/>
<dbReference type="Gene3D" id="3.40.50.150">
    <property type="entry name" value="Vaccinia Virus protein VP39"/>
    <property type="match status" value="1"/>
</dbReference>